<sequence>MSAATRPRRDTGSGGVLVLGTCAGLVPVVLLVSALGGAVLARHRAETAADLAALAAADVVVGRAVGDPCERARRVLTAHGADDAGCAVAGDGSVLVAATVRAPGLAGRLGPARARARAGQASGAPGTASP</sequence>
<dbReference type="EMBL" id="JACHVY010000001">
    <property type="protein sequence ID" value="MBB2900884.1"/>
    <property type="molecule type" value="Genomic_DNA"/>
</dbReference>
<keyword evidence="1" id="KW-0812">Transmembrane</keyword>
<organism evidence="3 4">
    <name type="scientific">Kineococcus radiotolerans</name>
    <dbReference type="NCBI Taxonomy" id="131568"/>
    <lineage>
        <taxon>Bacteria</taxon>
        <taxon>Bacillati</taxon>
        <taxon>Actinomycetota</taxon>
        <taxon>Actinomycetes</taxon>
        <taxon>Kineosporiales</taxon>
        <taxon>Kineosporiaceae</taxon>
        <taxon>Kineococcus</taxon>
    </lineage>
</organism>
<evidence type="ECO:0000259" key="2">
    <source>
        <dbReference type="Pfam" id="PF13400"/>
    </source>
</evidence>
<gene>
    <name evidence="3" type="ORF">FHR75_001672</name>
</gene>
<evidence type="ECO:0000313" key="4">
    <source>
        <dbReference type="Proteomes" id="UP000533269"/>
    </source>
</evidence>
<dbReference type="InterPro" id="IPR021202">
    <property type="entry name" value="Rv3654c-like"/>
</dbReference>
<comment type="caution">
    <text evidence="3">The sequence shown here is derived from an EMBL/GenBank/DDBJ whole genome shotgun (WGS) entry which is preliminary data.</text>
</comment>
<keyword evidence="1" id="KW-0472">Membrane</keyword>
<reference evidence="3 4" key="1">
    <citation type="submission" date="2020-08" db="EMBL/GenBank/DDBJ databases">
        <title>The Agave Microbiome: Exploring the role of microbial communities in plant adaptations to desert environments.</title>
        <authorList>
            <person name="Partida-Martinez L.P."/>
        </authorList>
    </citation>
    <scope>NUCLEOTIDE SEQUENCE [LARGE SCALE GENOMIC DNA]</scope>
    <source>
        <strain evidence="3 4">AS2.23</strain>
    </source>
</reference>
<name>A0A7W4TL44_KINRA</name>
<keyword evidence="1" id="KW-1133">Transmembrane helix</keyword>
<dbReference type="NCBIfam" id="TIGR03816">
    <property type="entry name" value="tadE_like_DECH"/>
    <property type="match status" value="1"/>
</dbReference>
<feature type="domain" description="Putative Flp pilus-assembly TadG-like N-terminal" evidence="2">
    <location>
        <begin position="12"/>
        <end position="58"/>
    </location>
</feature>
<evidence type="ECO:0000256" key="1">
    <source>
        <dbReference type="SAM" id="Phobius"/>
    </source>
</evidence>
<evidence type="ECO:0000313" key="3">
    <source>
        <dbReference type="EMBL" id="MBB2900884.1"/>
    </source>
</evidence>
<dbReference type="RefSeq" id="WP_183390944.1">
    <property type="nucleotide sequence ID" value="NZ_JACHVY010000001.1"/>
</dbReference>
<dbReference type="InterPro" id="IPR028087">
    <property type="entry name" value="Tad_N"/>
</dbReference>
<reference evidence="3 4" key="2">
    <citation type="submission" date="2020-08" db="EMBL/GenBank/DDBJ databases">
        <authorList>
            <person name="Partida-Martinez L."/>
            <person name="Huntemann M."/>
            <person name="Clum A."/>
            <person name="Wang J."/>
            <person name="Palaniappan K."/>
            <person name="Ritter S."/>
            <person name="Chen I.-M."/>
            <person name="Stamatis D."/>
            <person name="Reddy T."/>
            <person name="O'Malley R."/>
            <person name="Daum C."/>
            <person name="Shapiro N."/>
            <person name="Ivanova N."/>
            <person name="Kyrpides N."/>
            <person name="Woyke T."/>
        </authorList>
    </citation>
    <scope>NUCLEOTIDE SEQUENCE [LARGE SCALE GENOMIC DNA]</scope>
    <source>
        <strain evidence="3 4">AS2.23</strain>
    </source>
</reference>
<feature type="transmembrane region" description="Helical" evidence="1">
    <location>
        <begin position="16"/>
        <end position="41"/>
    </location>
</feature>
<dbReference type="AlphaFoldDB" id="A0A7W4TL44"/>
<proteinExistence type="predicted"/>
<dbReference type="Pfam" id="PF13400">
    <property type="entry name" value="Tad"/>
    <property type="match status" value="1"/>
</dbReference>
<accession>A0A7W4TL44</accession>
<protein>
    <submittedName>
        <fullName evidence="3">Secretion/DNA translocation related TadE-like protein</fullName>
    </submittedName>
</protein>
<dbReference type="Proteomes" id="UP000533269">
    <property type="component" value="Unassembled WGS sequence"/>
</dbReference>